<sequence length="372" mass="40151">MSDNDEATTPEKIKATEVQPPPKNPHNIEATKYYVFNQTGNIMMSSTVDSNTPIAEEVQKIFAEVSVFFAGMSRAMSTTMNPATGKPYSLYNYAALESVIKGSGLFVHVTEEDVTHTSKSGGATFSKDLIESLLGLATGTGALAFASSMISSIGKEGLTISARHDHTDSKVCNIVFVCEYLLGMPSISAIVVYADMTKNETAFQVGPCIKGHSESITLDMHKDTYMFVTPTFIHEYAGDLDSINSDPKYLEMISWLSGLLLRTPEIFNVADKGDGYKTVESGQSLKTNHPYVLQGQFLPVPVDGSLEVKLEWANTDATATFGADPDFTNDQITFTVSSAMDTESAIKVVVTKDTVTKTVAISNGSYKVVAAT</sequence>
<proteinExistence type="predicted"/>
<name>A0ABQ1RL39_9ALTE</name>
<evidence type="ECO:0000313" key="2">
    <source>
        <dbReference type="EMBL" id="GGD73487.1"/>
    </source>
</evidence>
<gene>
    <name evidence="2" type="ORF">GCM10011357_30730</name>
</gene>
<feature type="region of interest" description="Disordered" evidence="1">
    <location>
        <begin position="1"/>
        <end position="27"/>
    </location>
</feature>
<reference evidence="3" key="1">
    <citation type="journal article" date="2019" name="Int. J. Syst. Evol. Microbiol.">
        <title>The Global Catalogue of Microorganisms (GCM) 10K type strain sequencing project: providing services to taxonomists for standard genome sequencing and annotation.</title>
        <authorList>
            <consortium name="The Broad Institute Genomics Platform"/>
            <consortium name="The Broad Institute Genome Sequencing Center for Infectious Disease"/>
            <person name="Wu L."/>
            <person name="Ma J."/>
        </authorList>
    </citation>
    <scope>NUCLEOTIDE SEQUENCE [LARGE SCALE GENOMIC DNA]</scope>
    <source>
        <strain evidence="3">CGMCC 1.12923</strain>
    </source>
</reference>
<organism evidence="2 3">
    <name type="scientific">Lacimicrobium alkaliphilum</name>
    <dbReference type="NCBI Taxonomy" id="1526571"/>
    <lineage>
        <taxon>Bacteria</taxon>
        <taxon>Pseudomonadati</taxon>
        <taxon>Pseudomonadota</taxon>
        <taxon>Gammaproteobacteria</taxon>
        <taxon>Alteromonadales</taxon>
        <taxon>Alteromonadaceae</taxon>
        <taxon>Lacimicrobium</taxon>
    </lineage>
</organism>
<accession>A0ABQ1RL39</accession>
<protein>
    <submittedName>
        <fullName evidence="2">Uncharacterized protein</fullName>
    </submittedName>
</protein>
<comment type="caution">
    <text evidence="2">The sequence shown here is derived from an EMBL/GenBank/DDBJ whole genome shotgun (WGS) entry which is preliminary data.</text>
</comment>
<dbReference type="RefSeq" id="WP_099035708.1">
    <property type="nucleotide sequence ID" value="NZ_BMGJ01000014.1"/>
</dbReference>
<evidence type="ECO:0000313" key="3">
    <source>
        <dbReference type="Proteomes" id="UP000614272"/>
    </source>
</evidence>
<dbReference type="Proteomes" id="UP000614272">
    <property type="component" value="Unassembled WGS sequence"/>
</dbReference>
<evidence type="ECO:0000256" key="1">
    <source>
        <dbReference type="SAM" id="MobiDB-lite"/>
    </source>
</evidence>
<keyword evidence="3" id="KW-1185">Reference proteome</keyword>
<dbReference type="EMBL" id="BMGJ01000014">
    <property type="protein sequence ID" value="GGD73487.1"/>
    <property type="molecule type" value="Genomic_DNA"/>
</dbReference>